<dbReference type="Proteomes" id="UP001198374">
    <property type="component" value="Unassembled WGS sequence"/>
</dbReference>
<reference evidence="3" key="1">
    <citation type="submission" date="2023-07" db="EMBL/GenBank/DDBJ databases">
        <title>FDA dAtabase for Regulatory Grade micrObial Sequences (FDA-ARGOS): Supporting development and validation of Infectious Disease Dx tests.</title>
        <authorList>
            <person name="Sproer C."/>
            <person name="Gronow S."/>
            <person name="Severitt S."/>
            <person name="Schroder I."/>
            <person name="Tallon L."/>
            <person name="Sadzewicz L."/>
            <person name="Zhao X."/>
            <person name="Boylan J."/>
            <person name="Ott S."/>
            <person name="Bowen H."/>
            <person name="Vavikolanu K."/>
            <person name="Hazen T."/>
            <person name="Aluvathingal J."/>
            <person name="Nadendla S."/>
            <person name="Lowell S."/>
            <person name="Myers T."/>
            <person name="Yan Y."/>
        </authorList>
    </citation>
    <scope>NUCLEOTIDE SEQUENCE [LARGE SCALE GENOMIC DNA]</scope>
    <source>
        <strain evidence="3">FDAARGOS_1538</strain>
    </source>
</reference>
<dbReference type="EMBL" id="JAIWIY010000001">
    <property type="protein sequence ID" value="MCA2095941.1"/>
    <property type="molecule type" value="Genomic_DNA"/>
</dbReference>
<dbReference type="PROSITE" id="PS51257">
    <property type="entry name" value="PROKAR_LIPOPROTEIN"/>
    <property type="match status" value="1"/>
</dbReference>
<evidence type="ECO:0000313" key="2">
    <source>
        <dbReference type="EMBL" id="MCA2095941.1"/>
    </source>
</evidence>
<name>A0ABS7Z071_9FIRM</name>
<dbReference type="Gene3D" id="2.170.150.60">
    <property type="match status" value="2"/>
</dbReference>
<dbReference type="Pfam" id="PF18218">
    <property type="entry name" value="Spa1_C"/>
    <property type="match status" value="2"/>
</dbReference>
<proteinExistence type="predicted"/>
<comment type="caution">
    <text evidence="2">The sequence shown here is derived from an EMBL/GenBank/DDBJ whole genome shotgun (WGS) entry which is preliminary data.</text>
</comment>
<keyword evidence="3" id="KW-1185">Reference proteome</keyword>
<feature type="domain" description="Lantibiotic immunity protein Spa1 C-terminal" evidence="1">
    <location>
        <begin position="170"/>
        <end position="267"/>
    </location>
</feature>
<dbReference type="NCBIfam" id="NF033433">
    <property type="entry name" value="NisI_immun_dup"/>
    <property type="match status" value="2"/>
</dbReference>
<feature type="domain" description="Lantibiotic immunity protein Spa1 C-terminal" evidence="1">
    <location>
        <begin position="42"/>
        <end position="142"/>
    </location>
</feature>
<dbReference type="InterPro" id="IPR040876">
    <property type="entry name" value="Spa1_C"/>
</dbReference>
<evidence type="ECO:0000313" key="3">
    <source>
        <dbReference type="Proteomes" id="UP001198374"/>
    </source>
</evidence>
<evidence type="ECO:0000259" key="1">
    <source>
        <dbReference type="Pfam" id="PF18218"/>
    </source>
</evidence>
<protein>
    <submittedName>
        <fullName evidence="2">NisI/SpaI family lantibiotic immunity lipoprotein</fullName>
    </submittedName>
</protein>
<accession>A0ABS7Z071</accession>
<keyword evidence="2" id="KW-0449">Lipoprotein</keyword>
<dbReference type="RefSeq" id="WP_209775203.1">
    <property type="nucleotide sequence ID" value="NZ_JAGGLO010000020.1"/>
</dbReference>
<sequence>MKNKHKLLVIAIIFVSCFCLSYCRNLRYKMDQYSTDKESCILNDEDVRQFYYKNKSYTILDEDSSNEDVNKWIGVIRKLVAVDDKGKIIKQVDATNLGINSLDSFAKDLNNDIHLLQFFDVYTNDKAKDTLIVEINGSNYKAVPTNNINNETKIFNFKEHSREQNSEFQINHKNVTQLFYDGATYQVTDQVVSEDDLEDFIGIIAKDVVFDRDTKNIIIKEDLGKIDWLGENKSKRETRFYLDVYKISGIDISDGFAVKVNDQYLKAKSE</sequence>
<organism evidence="2 3">
    <name type="scientific">Anaerococcus degeneri</name>
    <dbReference type="NCBI Taxonomy" id="361500"/>
    <lineage>
        <taxon>Bacteria</taxon>
        <taxon>Bacillati</taxon>
        <taxon>Bacillota</taxon>
        <taxon>Tissierellia</taxon>
        <taxon>Tissierellales</taxon>
        <taxon>Peptoniphilaceae</taxon>
        <taxon>Anaerococcus</taxon>
    </lineage>
</organism>
<gene>
    <name evidence="2" type="ORF">LDJ82_03320</name>
</gene>